<evidence type="ECO:0000313" key="4">
    <source>
        <dbReference type="Proteomes" id="UP000035681"/>
    </source>
</evidence>
<feature type="compositionally biased region" description="Polar residues" evidence="2">
    <location>
        <begin position="533"/>
        <end position="558"/>
    </location>
</feature>
<accession>A0AAF5D5E9</accession>
<dbReference type="WBParaSite" id="TCONS_00006119.p1">
    <property type="protein sequence ID" value="TCONS_00006119.p1"/>
    <property type="gene ID" value="XLOC_004298"/>
</dbReference>
<dbReference type="SMART" id="SM00233">
    <property type="entry name" value="PH"/>
    <property type="match status" value="2"/>
</dbReference>
<evidence type="ECO:0000256" key="2">
    <source>
        <dbReference type="SAM" id="MobiDB-lite"/>
    </source>
</evidence>
<feature type="compositionally biased region" description="Polar residues" evidence="2">
    <location>
        <begin position="565"/>
        <end position="574"/>
    </location>
</feature>
<dbReference type="Pfam" id="PF00169">
    <property type="entry name" value="PH"/>
    <property type="match status" value="1"/>
</dbReference>
<feature type="domain" description="PH" evidence="3">
    <location>
        <begin position="365"/>
        <end position="462"/>
    </location>
</feature>
<protein>
    <submittedName>
        <fullName evidence="5">PH domain-containing protein</fullName>
    </submittedName>
</protein>
<dbReference type="PANTHER" id="PTHR17271:SF1">
    <property type="entry name" value="PROTEIN OUTSPREAD"/>
    <property type="match status" value="1"/>
</dbReference>
<dbReference type="AlphaFoldDB" id="A0AAF5D5E9"/>
<feature type="coiled-coil region" evidence="1">
    <location>
        <begin position="1011"/>
        <end position="1059"/>
    </location>
</feature>
<feature type="region of interest" description="Disordered" evidence="2">
    <location>
        <begin position="275"/>
        <end position="301"/>
    </location>
</feature>
<proteinExistence type="predicted"/>
<dbReference type="GO" id="GO:0015629">
    <property type="term" value="C:actin cytoskeleton"/>
    <property type="evidence" value="ECO:0007669"/>
    <property type="project" value="TreeGrafter"/>
</dbReference>
<dbReference type="SUPFAM" id="SSF50729">
    <property type="entry name" value="PH domain-like"/>
    <property type="match status" value="2"/>
</dbReference>
<dbReference type="PROSITE" id="PS50003">
    <property type="entry name" value="PH_DOMAIN"/>
    <property type="match status" value="2"/>
</dbReference>
<feature type="region of interest" description="Disordered" evidence="2">
    <location>
        <begin position="523"/>
        <end position="574"/>
    </location>
</feature>
<dbReference type="InterPro" id="IPR001849">
    <property type="entry name" value="PH_domain"/>
</dbReference>
<name>A0AAF5D5E9_STRER</name>
<feature type="domain" description="PH" evidence="3">
    <location>
        <begin position="41"/>
        <end position="171"/>
    </location>
</feature>
<dbReference type="InterPro" id="IPR011993">
    <property type="entry name" value="PH-like_dom_sf"/>
</dbReference>
<feature type="coiled-coil region" evidence="1">
    <location>
        <begin position="626"/>
        <end position="711"/>
    </location>
</feature>
<evidence type="ECO:0000313" key="5">
    <source>
        <dbReference type="WBParaSite" id="TCONS_00006119.p1"/>
    </source>
</evidence>
<dbReference type="Gene3D" id="2.30.29.30">
    <property type="entry name" value="Pleckstrin-homology domain (PH domain)/Phosphotyrosine-binding domain (PTB)"/>
    <property type="match status" value="2"/>
</dbReference>
<keyword evidence="4" id="KW-1185">Reference proteome</keyword>
<feature type="coiled-coil region" evidence="1">
    <location>
        <begin position="816"/>
        <end position="969"/>
    </location>
</feature>
<evidence type="ECO:0000259" key="3">
    <source>
        <dbReference type="PROSITE" id="PS50003"/>
    </source>
</evidence>
<sequence length="1210" mass="140807">MTKNCAEFKANIFSKNRCQSCFQTKEQHSNDALEKAKMSRKITACGFLYVAPLTLDFSVPAHSQKRWQRRYFTLFDDGELSYALDNNPETIPQVIMDMNRCIRVCEADPITGNSHSILIAFKNDSNFNINNEDKEKKNVNDYQSHPAVCYVKADSTEEIRWWQGMLQNFAKQNMIHCMPIPRKEQIEEDEEIISDDLLNETTYEPTIIQINANDSLSEINSSCTSRSTSPDHKNENTIKSPILKNKNLQNNLEKSLNISSERYLNNCDNYSITSRESNLTSRQSDNTNSIHGTPRTVKQRKRLTRYTSFRDDMSLTRNNKNICNENYEKDNNNYSNYSIYNNDEKKNESKVPLNTPFHIDTSNAYTLRKGWLMMKGKNDNEWKKFWVVLAGLSLKLYSDVWGEDTTHPEVTLDLTDCENVYPSASAKYYGIEIKCRRSRYILSAITPGIRDSWIAALQQNLHNPSPTYIDPLCQSGDGLSQCDSASVLSRKKKHIAYVAPESHHSNSIMGDDSMSEDENIEINRSSRLKRQNNDIGSTNLSRKNYNDSTNILKKTQSYQKKERTLSSQTSVDSLSNKGKKFYHNDQTTYSWKSSYSDDKKDEFIDNNDINFQKTLYNNSNIGDKLIKNQDNRIVSLENQIKMLREQLRDAKDALNSTQLENEKLRELFANNNAASQLSHLRKCLSVAEDDIIKKQEEMELLKQELGSYENNTNEISHSTRKRMLNLIEIQTKSLENIITSNRGLQWYDLKAFIEAITNTTNNLSINDEKIDEKIETLFKNLIHAYGMFSEIIDSKNLPFNELKDKSTMTDEYKQVKFNQETIEADLQAEIKELENELEDIQLMHCEELSAISKEYDLKICSLKERLNEEDSTKRRLQEELQTLLKSNEQHVNAIKATYEDKLNKLTNEFENEMNKIKKAHEDDLEEEKEATKVALEVFQRTHDEEVKILNNKLEKALNAHKEIEKMNNKMDSSNEMLIDQMTEELKNLSQLYSAKCHENSQLDEKIKLYLKERENNNIEDIENLNKKLQRDILYKDSTIENLKMKINVFEKKLIQLGENPTSLIDNQENVLEQDLDPETKRLQDQLILTHYPHQTYLNQTRYRPLHHRTTFRRNDVRYHSNPAIILPIVNNTLEKNIIPEIVLPQKVSLLVDNSTPSNYMVTSQQHTTNDIQQSYPDSPSTIHNDKKKCNMSVSERRKFFECVAEYTTPF</sequence>
<keyword evidence="1" id="KW-0175">Coiled coil</keyword>
<organism evidence="4 5">
    <name type="scientific">Strongyloides stercoralis</name>
    <name type="common">Threadworm</name>
    <dbReference type="NCBI Taxonomy" id="6248"/>
    <lineage>
        <taxon>Eukaryota</taxon>
        <taxon>Metazoa</taxon>
        <taxon>Ecdysozoa</taxon>
        <taxon>Nematoda</taxon>
        <taxon>Chromadorea</taxon>
        <taxon>Rhabditida</taxon>
        <taxon>Tylenchina</taxon>
        <taxon>Panagrolaimomorpha</taxon>
        <taxon>Strongyloidoidea</taxon>
        <taxon>Strongyloididae</taxon>
        <taxon>Strongyloides</taxon>
    </lineage>
</organism>
<dbReference type="InterPro" id="IPR052223">
    <property type="entry name" value="Actin_Cytoskeleton_Reg"/>
</dbReference>
<feature type="compositionally biased region" description="Polar residues" evidence="2">
    <location>
        <begin position="275"/>
        <end position="291"/>
    </location>
</feature>
<reference evidence="5" key="1">
    <citation type="submission" date="2024-02" db="UniProtKB">
        <authorList>
            <consortium name="WormBaseParasite"/>
        </authorList>
    </citation>
    <scope>IDENTIFICATION</scope>
</reference>
<dbReference type="GO" id="GO:0051015">
    <property type="term" value="F:actin filament binding"/>
    <property type="evidence" value="ECO:0007669"/>
    <property type="project" value="TreeGrafter"/>
</dbReference>
<dbReference type="Proteomes" id="UP000035681">
    <property type="component" value="Unplaced"/>
</dbReference>
<dbReference type="PANTHER" id="PTHR17271">
    <property type="entry name" value="PLECKSTRIN HOMOLOGY PH DOMAIN-CONTAINING PROTEIN"/>
    <property type="match status" value="1"/>
</dbReference>
<evidence type="ECO:0000256" key="1">
    <source>
        <dbReference type="SAM" id="Coils"/>
    </source>
</evidence>